<evidence type="ECO:0000313" key="5">
    <source>
        <dbReference type="EMBL" id="QEV42663.1"/>
    </source>
</evidence>
<evidence type="ECO:0000256" key="2">
    <source>
        <dbReference type="SAM" id="SignalP"/>
    </source>
</evidence>
<organism evidence="4 6">
    <name type="scientific">Streptomyces nodosus</name>
    <dbReference type="NCBI Taxonomy" id="40318"/>
    <lineage>
        <taxon>Bacteria</taxon>
        <taxon>Bacillati</taxon>
        <taxon>Actinomycetota</taxon>
        <taxon>Actinomycetes</taxon>
        <taxon>Kitasatosporales</taxon>
        <taxon>Streptomycetaceae</taxon>
        <taxon>Streptomyces</taxon>
    </lineage>
</organism>
<accession>A0A0B5DVG3</accession>
<keyword evidence="2" id="KW-0732">Signal</keyword>
<dbReference type="KEGG" id="snq:CP978_32685"/>
<keyword evidence="6" id="KW-1185">Reference proteome</keyword>
<evidence type="ECO:0000256" key="1">
    <source>
        <dbReference type="SAM" id="MobiDB-lite"/>
    </source>
</evidence>
<feature type="region of interest" description="Disordered" evidence="1">
    <location>
        <begin position="295"/>
        <end position="319"/>
    </location>
</feature>
<evidence type="ECO:0000313" key="6">
    <source>
        <dbReference type="Proteomes" id="UP000031526"/>
    </source>
</evidence>
<dbReference type="Pfam" id="PF14016">
    <property type="entry name" value="DUF4232"/>
    <property type="match status" value="1"/>
</dbReference>
<dbReference type="HOGENOM" id="CLU_060528_0_0_11"/>
<reference evidence="6" key="1">
    <citation type="submission" date="2014-09" db="EMBL/GenBank/DDBJ databases">
        <title>Sequence of the Streptomyces nodosus genome.</title>
        <authorList>
            <person name="Sweeney P."/>
            <person name="Stephens N."/>
            <person name="Murphy C."/>
            <person name="Caffrey P."/>
        </authorList>
    </citation>
    <scope>NUCLEOTIDE SEQUENCE [LARGE SCALE GENOMIC DNA]</scope>
    <source>
        <strain evidence="6">ATCC 14899</strain>
    </source>
</reference>
<feature type="domain" description="DUF4232" evidence="3">
    <location>
        <begin position="166"/>
        <end position="302"/>
    </location>
</feature>
<dbReference type="EMBL" id="CP009313">
    <property type="protein sequence ID" value="AJE44177.1"/>
    <property type="molecule type" value="Genomic_DNA"/>
</dbReference>
<feature type="region of interest" description="Disordered" evidence="1">
    <location>
        <begin position="29"/>
        <end position="72"/>
    </location>
</feature>
<sequence length="319" mass="32816">MRCAPLTPLTLPAALAGLLLLTACGSQTADARGDGPARTRVSGSPADACGARPSLTMATPDAPEASGDGEVRITDMGDKVRGCTRFEVTNRQSEPFTFTIIFTFLGESGGALENVERTVASVGPGKTVRRTVIWPALHPDAGSAQVRVLQVRSVPAAEAPSSKGPCPRSGVRVYADDGDAAMGLRVVGLHLENCGTGVVHLNGYPRLQLLDEDHKPVEGVAILRGGASIASGTGADGTPEAVDVEPGERAHATLVWRNTVTGFDGAVNAPYVRVWANTGAAPVTVVPELDLGTTGKLGVGPWKKDEDSEAGAPGRTGTP</sequence>
<dbReference type="OrthoDB" id="3827416at2"/>
<dbReference type="EMBL" id="CP023747">
    <property type="protein sequence ID" value="QEV42663.1"/>
    <property type="molecule type" value="Genomic_DNA"/>
</dbReference>
<name>A0A0B5DVG3_9ACTN</name>
<dbReference type="Proteomes" id="UP000325763">
    <property type="component" value="Chromosome"/>
</dbReference>
<dbReference type="STRING" id="40318.SNOD_32430"/>
<feature type="signal peptide" evidence="2">
    <location>
        <begin position="1"/>
        <end position="28"/>
    </location>
</feature>
<evidence type="ECO:0000259" key="3">
    <source>
        <dbReference type="Pfam" id="PF14016"/>
    </source>
</evidence>
<proteinExistence type="predicted"/>
<evidence type="ECO:0000313" key="4">
    <source>
        <dbReference type="EMBL" id="AJE44177.1"/>
    </source>
</evidence>
<reference evidence="4 6" key="2">
    <citation type="journal article" date="2016" name="Appl. Microbiol. Biotechnol.">
        <title>Exploiting the genome sequence of Streptomyces nodosus for enhanced antibiotic production.</title>
        <authorList>
            <person name="Sweeney P."/>
            <person name="Murphy C.D."/>
            <person name="Caffrey P."/>
        </authorList>
    </citation>
    <scope>NUCLEOTIDE SEQUENCE [LARGE SCALE GENOMIC DNA]</scope>
    <source>
        <strain evidence="4 6">ATCC 14899</strain>
    </source>
</reference>
<dbReference type="Proteomes" id="UP000031526">
    <property type="component" value="Chromosome"/>
</dbReference>
<gene>
    <name evidence="5" type="ORF">CP978_32685</name>
    <name evidence="4" type="ORF">SNOD_32430</name>
</gene>
<reference evidence="5 7" key="3">
    <citation type="submission" date="2017-09" db="EMBL/GenBank/DDBJ databases">
        <title>Streptomyces genome completion.</title>
        <authorList>
            <person name="Lee N."/>
            <person name="Cho B.-K."/>
        </authorList>
    </citation>
    <scope>NUCLEOTIDE SEQUENCE [LARGE SCALE GENOMIC DNA]</scope>
    <source>
        <strain evidence="5 7">ATCC 14899</strain>
    </source>
</reference>
<protein>
    <submittedName>
        <fullName evidence="5">DUF4232 domain-containing protein</fullName>
    </submittedName>
</protein>
<dbReference type="PROSITE" id="PS51257">
    <property type="entry name" value="PROKAR_LIPOPROTEIN"/>
    <property type="match status" value="1"/>
</dbReference>
<evidence type="ECO:0000313" key="7">
    <source>
        <dbReference type="Proteomes" id="UP000325763"/>
    </source>
</evidence>
<dbReference type="AlphaFoldDB" id="A0A0B5DVG3"/>
<feature type="chain" id="PRO_5038207944" evidence="2">
    <location>
        <begin position="29"/>
        <end position="319"/>
    </location>
</feature>
<dbReference type="InterPro" id="IPR025326">
    <property type="entry name" value="DUF4232"/>
</dbReference>